<dbReference type="GeneID" id="112053135"/>
<dbReference type="Gene3D" id="2.40.10.10">
    <property type="entry name" value="Trypsin-like serine proteases"/>
    <property type="match status" value="1"/>
</dbReference>
<dbReference type="SUPFAM" id="SSF50494">
    <property type="entry name" value="Trypsin-like serine proteases"/>
    <property type="match status" value="1"/>
</dbReference>
<evidence type="ECO:0000259" key="10">
    <source>
        <dbReference type="PROSITE" id="PS50240"/>
    </source>
</evidence>
<organism evidence="11 12">
    <name type="scientific">Bicyclus anynana</name>
    <name type="common">Squinting bush brown butterfly</name>
    <dbReference type="NCBI Taxonomy" id="110368"/>
    <lineage>
        <taxon>Eukaryota</taxon>
        <taxon>Metazoa</taxon>
        <taxon>Ecdysozoa</taxon>
        <taxon>Arthropoda</taxon>
        <taxon>Hexapoda</taxon>
        <taxon>Insecta</taxon>
        <taxon>Pterygota</taxon>
        <taxon>Neoptera</taxon>
        <taxon>Endopterygota</taxon>
        <taxon>Lepidoptera</taxon>
        <taxon>Glossata</taxon>
        <taxon>Ditrysia</taxon>
        <taxon>Papilionoidea</taxon>
        <taxon>Nymphalidae</taxon>
        <taxon>Satyrinae</taxon>
        <taxon>Satyrini</taxon>
        <taxon>Mycalesina</taxon>
        <taxon>Bicyclus</taxon>
    </lineage>
</organism>
<dbReference type="PROSITE" id="PS00135">
    <property type="entry name" value="TRYPSIN_SER"/>
    <property type="match status" value="1"/>
</dbReference>
<dbReference type="Proteomes" id="UP001652582">
    <property type="component" value="Chromosome 2"/>
</dbReference>
<evidence type="ECO:0000256" key="5">
    <source>
        <dbReference type="ARBA" id="ARBA00022801"/>
    </source>
</evidence>
<evidence type="ECO:0000256" key="9">
    <source>
        <dbReference type="RuleBase" id="RU363034"/>
    </source>
</evidence>
<evidence type="ECO:0000256" key="4">
    <source>
        <dbReference type="ARBA" id="ARBA00022729"/>
    </source>
</evidence>
<dbReference type="InterPro" id="IPR043504">
    <property type="entry name" value="Peptidase_S1_PA_chymotrypsin"/>
</dbReference>
<dbReference type="PROSITE" id="PS00134">
    <property type="entry name" value="TRYPSIN_HIS"/>
    <property type="match status" value="1"/>
</dbReference>
<reference evidence="11" key="1">
    <citation type="submission" date="2025-05" db="UniProtKB">
        <authorList>
            <consortium name="RefSeq"/>
        </authorList>
    </citation>
    <scope>NUCLEOTIDE SEQUENCE [LARGE SCALE GENOMIC DNA]</scope>
</reference>
<keyword evidence="2" id="KW-0964">Secreted</keyword>
<dbReference type="PANTHER" id="PTHR24260:SF136">
    <property type="entry name" value="GH08193P-RELATED"/>
    <property type="match status" value="1"/>
</dbReference>
<evidence type="ECO:0000256" key="8">
    <source>
        <dbReference type="ARBA" id="ARBA00023157"/>
    </source>
</evidence>
<proteinExistence type="predicted"/>
<dbReference type="KEGG" id="bany:112053135"/>
<dbReference type="FunFam" id="2.40.10.10:FF:000146">
    <property type="entry name" value="Serine protease 53"/>
    <property type="match status" value="1"/>
</dbReference>
<dbReference type="OrthoDB" id="6147874at2759"/>
<dbReference type="GO" id="GO:0005576">
    <property type="term" value="C:extracellular region"/>
    <property type="evidence" value="ECO:0007669"/>
    <property type="project" value="UniProtKB-SubCell"/>
</dbReference>
<keyword evidence="7" id="KW-0865">Zymogen</keyword>
<dbReference type="SMART" id="SM00020">
    <property type="entry name" value="Tryp_SPc"/>
    <property type="match status" value="1"/>
</dbReference>
<evidence type="ECO:0000256" key="6">
    <source>
        <dbReference type="ARBA" id="ARBA00022825"/>
    </source>
</evidence>
<dbReference type="PANTHER" id="PTHR24260">
    <property type="match status" value="1"/>
</dbReference>
<dbReference type="InterPro" id="IPR001254">
    <property type="entry name" value="Trypsin_dom"/>
</dbReference>
<dbReference type="CDD" id="cd00190">
    <property type="entry name" value="Tryp_SPc"/>
    <property type="match status" value="1"/>
</dbReference>
<evidence type="ECO:0000313" key="12">
    <source>
        <dbReference type="RefSeq" id="XP_023948209.1"/>
    </source>
</evidence>
<evidence type="ECO:0000256" key="7">
    <source>
        <dbReference type="ARBA" id="ARBA00023145"/>
    </source>
</evidence>
<evidence type="ECO:0000256" key="3">
    <source>
        <dbReference type="ARBA" id="ARBA00022670"/>
    </source>
</evidence>
<dbReference type="PROSITE" id="PS50240">
    <property type="entry name" value="TRYPSIN_DOM"/>
    <property type="match status" value="1"/>
</dbReference>
<dbReference type="Pfam" id="PF00089">
    <property type="entry name" value="Trypsin"/>
    <property type="match status" value="1"/>
</dbReference>
<evidence type="ECO:0000313" key="11">
    <source>
        <dbReference type="Proteomes" id="UP001652582"/>
    </source>
</evidence>
<keyword evidence="5 9" id="KW-0378">Hydrolase</keyword>
<evidence type="ECO:0000256" key="2">
    <source>
        <dbReference type="ARBA" id="ARBA00022525"/>
    </source>
</evidence>
<name>A0A6J1NMQ5_BICAN</name>
<sequence length="443" mass="49552">MYMKGEPCIVTMEVIKQSIVIIVCVILNVNAIKFYKSERPLPIYRAQPCEDETIISVFQEKLATGYNVTINKDLGTATSIRLKFDSQAAVLFDDSAKFAQDQDVIQNIFVIVLLKSSSNFTFNIRGHAVPFAPPYLTSLRINDDEFCNRPNLTYFRDFPVGVLSNPDRSCGRRKILHTELIYQGYNTKHGDWPWHAAIYRYNNKTLSYICGGTLISKHFVLTAAHCATIIGEPVPPSLFEVDLGKYQLNRVDVTLVKKEVETIHVHNMFRKTNVLSNDIALLKLKTEAVFNNYVQPACLWEESLYDRLPIDAYGTVVGFGFDQTDSLSSTLLAANMPLIPIVQCTLSKPEFYGYLLRDTNRFCAGFNNGTSACNGDSGGAFSYFIPDIVGYTGSTVPGAYYVKGIVSTTLARPGSTLCDPNAYAIYTDVAKYLSWIHNIIDNN</sequence>
<feature type="domain" description="Peptidase S1" evidence="10">
    <location>
        <begin position="181"/>
        <end position="441"/>
    </location>
</feature>
<evidence type="ECO:0000256" key="1">
    <source>
        <dbReference type="ARBA" id="ARBA00004613"/>
    </source>
</evidence>
<dbReference type="InterPro" id="IPR033116">
    <property type="entry name" value="TRYPSIN_SER"/>
</dbReference>
<dbReference type="RefSeq" id="XP_023948209.1">
    <property type="nucleotide sequence ID" value="XM_024092441.2"/>
</dbReference>
<gene>
    <name evidence="12" type="primary">LOC112053135</name>
</gene>
<keyword evidence="4" id="KW-0732">Signal</keyword>
<dbReference type="AlphaFoldDB" id="A0A6J1NMQ5"/>
<protein>
    <submittedName>
        <fullName evidence="12">Chymotrypsin-C</fullName>
    </submittedName>
</protein>
<dbReference type="GO" id="GO:0006508">
    <property type="term" value="P:proteolysis"/>
    <property type="evidence" value="ECO:0007669"/>
    <property type="project" value="UniProtKB-KW"/>
</dbReference>
<dbReference type="PRINTS" id="PR00722">
    <property type="entry name" value="CHYMOTRYPSIN"/>
</dbReference>
<comment type="subcellular location">
    <subcellularLocation>
        <location evidence="1">Secreted</location>
    </subcellularLocation>
</comment>
<dbReference type="InterPro" id="IPR051333">
    <property type="entry name" value="CLIP_Serine_Protease"/>
</dbReference>
<keyword evidence="8" id="KW-1015">Disulfide bond</keyword>
<accession>A0A6J1NMQ5</accession>
<keyword evidence="6 9" id="KW-0720">Serine protease</keyword>
<keyword evidence="3 9" id="KW-0645">Protease</keyword>
<keyword evidence="11" id="KW-1185">Reference proteome</keyword>
<dbReference type="InterPro" id="IPR009003">
    <property type="entry name" value="Peptidase_S1_PA"/>
</dbReference>
<dbReference type="InterPro" id="IPR001314">
    <property type="entry name" value="Peptidase_S1A"/>
</dbReference>
<dbReference type="InterPro" id="IPR018114">
    <property type="entry name" value="TRYPSIN_HIS"/>
</dbReference>
<reference evidence="12" key="2">
    <citation type="submission" date="2025-08" db="UniProtKB">
        <authorList>
            <consortium name="RefSeq"/>
        </authorList>
    </citation>
    <scope>IDENTIFICATION</scope>
</reference>
<dbReference type="GO" id="GO:0004252">
    <property type="term" value="F:serine-type endopeptidase activity"/>
    <property type="evidence" value="ECO:0007669"/>
    <property type="project" value="InterPro"/>
</dbReference>